<evidence type="ECO:0000256" key="1">
    <source>
        <dbReference type="SAM" id="MobiDB-lite"/>
    </source>
</evidence>
<organism evidence="3 4">
    <name type="scientific">Colocasia esculenta</name>
    <name type="common">Wild taro</name>
    <name type="synonym">Arum esculentum</name>
    <dbReference type="NCBI Taxonomy" id="4460"/>
    <lineage>
        <taxon>Eukaryota</taxon>
        <taxon>Viridiplantae</taxon>
        <taxon>Streptophyta</taxon>
        <taxon>Embryophyta</taxon>
        <taxon>Tracheophyta</taxon>
        <taxon>Spermatophyta</taxon>
        <taxon>Magnoliopsida</taxon>
        <taxon>Liliopsida</taxon>
        <taxon>Araceae</taxon>
        <taxon>Aroideae</taxon>
        <taxon>Colocasieae</taxon>
        <taxon>Colocasia</taxon>
    </lineage>
</organism>
<dbReference type="Proteomes" id="UP000652761">
    <property type="component" value="Unassembled WGS sequence"/>
</dbReference>
<dbReference type="OrthoDB" id="786933at2759"/>
<evidence type="ECO:0000313" key="3">
    <source>
        <dbReference type="EMBL" id="MQM03368.1"/>
    </source>
</evidence>
<dbReference type="PANTHER" id="PTHR37908">
    <property type="entry name" value="TRANSMEMBRANE PROTEIN"/>
    <property type="match status" value="1"/>
</dbReference>
<keyword evidence="2" id="KW-0812">Transmembrane</keyword>
<gene>
    <name evidence="3" type="ORF">Taro_036149</name>
</gene>
<keyword evidence="4" id="KW-1185">Reference proteome</keyword>
<name>A0A843W8U8_COLES</name>
<protein>
    <submittedName>
        <fullName evidence="3">Uncharacterized protein</fullName>
    </submittedName>
</protein>
<dbReference type="AlphaFoldDB" id="A0A843W8U8"/>
<accession>A0A843W8U8</accession>
<keyword evidence="2" id="KW-1133">Transmembrane helix</keyword>
<feature type="region of interest" description="Disordered" evidence="1">
    <location>
        <begin position="159"/>
        <end position="189"/>
    </location>
</feature>
<proteinExistence type="predicted"/>
<reference evidence="3" key="1">
    <citation type="submission" date="2017-07" db="EMBL/GenBank/DDBJ databases">
        <title>Taro Niue Genome Assembly and Annotation.</title>
        <authorList>
            <person name="Atibalentja N."/>
            <person name="Keating K."/>
            <person name="Fields C.J."/>
        </authorList>
    </citation>
    <scope>NUCLEOTIDE SEQUENCE</scope>
    <source>
        <strain evidence="3">Niue_2</strain>
        <tissue evidence="3">Leaf</tissue>
    </source>
</reference>
<dbReference type="PANTHER" id="PTHR37908:SF3">
    <property type="entry name" value="TRANSMEMBRANE PROTEIN"/>
    <property type="match status" value="1"/>
</dbReference>
<comment type="caution">
    <text evidence="3">The sequence shown here is derived from an EMBL/GenBank/DDBJ whole genome shotgun (WGS) entry which is preliminary data.</text>
</comment>
<sequence>MTRKETPESGQPATTISCCHGEERKSPLVITTPHPPTKTPRPFTSLSQPKSPGKYPAPQLICCIHSLRSWESRRGKKTAIEQEKGSQQAMGCRRPCFLLLLLIVSPLCLSITHGYARNIKIMRTFSWGVHGDASAEGEEVVVLTGKGREMAEVDLTSAVDYPQPGANTNPRAGSFWGAPPPPAPKQGMH</sequence>
<feature type="compositionally biased region" description="Polar residues" evidence="1">
    <location>
        <begin position="8"/>
        <end position="17"/>
    </location>
</feature>
<dbReference type="EMBL" id="NMUH01003021">
    <property type="protein sequence ID" value="MQM03368.1"/>
    <property type="molecule type" value="Genomic_DNA"/>
</dbReference>
<keyword evidence="2" id="KW-0472">Membrane</keyword>
<feature type="compositionally biased region" description="Pro residues" evidence="1">
    <location>
        <begin position="178"/>
        <end position="189"/>
    </location>
</feature>
<evidence type="ECO:0000256" key="2">
    <source>
        <dbReference type="SAM" id="Phobius"/>
    </source>
</evidence>
<feature type="transmembrane region" description="Helical" evidence="2">
    <location>
        <begin position="97"/>
        <end position="116"/>
    </location>
</feature>
<feature type="region of interest" description="Disordered" evidence="1">
    <location>
        <begin position="1"/>
        <end position="54"/>
    </location>
</feature>
<evidence type="ECO:0000313" key="4">
    <source>
        <dbReference type="Proteomes" id="UP000652761"/>
    </source>
</evidence>